<dbReference type="InterPro" id="IPR009057">
    <property type="entry name" value="Homeodomain-like_sf"/>
</dbReference>
<dbReference type="OrthoDB" id="2273136at2759"/>
<feature type="region of interest" description="Disordered" evidence="1">
    <location>
        <begin position="122"/>
        <end position="236"/>
    </location>
</feature>
<dbReference type="PROSITE" id="PS50090">
    <property type="entry name" value="MYB_LIKE"/>
    <property type="match status" value="1"/>
</dbReference>
<evidence type="ECO:0000259" key="2">
    <source>
        <dbReference type="PROSITE" id="PS50090"/>
    </source>
</evidence>
<feature type="compositionally biased region" description="Basic residues" evidence="1">
    <location>
        <begin position="193"/>
        <end position="214"/>
    </location>
</feature>
<feature type="compositionally biased region" description="Low complexity" evidence="1">
    <location>
        <begin position="124"/>
        <end position="186"/>
    </location>
</feature>
<dbReference type="Proteomes" id="UP000193560">
    <property type="component" value="Unassembled WGS sequence"/>
</dbReference>
<sequence>MTGVMDLKHILCEPMEDKPTNPTAILHPLDYYDDNHQKYQRSYQYHDTEHLNQHTRFNSINATHTKANSRCHVSPRQRVHSEQCRTSPVLSWGYHYSHHLHPYYQRDEVLIAPLTSSLSTNMIPSHSSSSSTYSSTPSMTSTLSPSTSSSASSLSSSSSSTLSSPITPTMNTTATATKSTTTTTTAMHDRQQQRRRHRSASTSHVHHQHHHHPHQQQQQAQRHIPDPSASTPPMINQIQTRTPWTPLEDSLLQKGYEQGLSWAMISSTYLPHRSRGCCWGRFKTLQNKNLIDVKVQQQLRSAKLAWKTMEVSKSTSSSLSSSSSSWSSLSPTSPRPSLSL</sequence>
<dbReference type="EMBL" id="MCGE01000003">
    <property type="protein sequence ID" value="ORZ23595.1"/>
    <property type="molecule type" value="Genomic_DNA"/>
</dbReference>
<name>A0A1X2IX18_9FUNG</name>
<gene>
    <name evidence="3" type="ORF">BCR42DRAFT_487536</name>
</gene>
<evidence type="ECO:0000256" key="1">
    <source>
        <dbReference type="SAM" id="MobiDB-lite"/>
    </source>
</evidence>
<reference evidence="3 4" key="1">
    <citation type="submission" date="2016-07" db="EMBL/GenBank/DDBJ databases">
        <title>Pervasive Adenine N6-methylation of Active Genes in Fungi.</title>
        <authorList>
            <consortium name="DOE Joint Genome Institute"/>
            <person name="Mondo S.J."/>
            <person name="Dannebaum R.O."/>
            <person name="Kuo R.C."/>
            <person name="Labutti K."/>
            <person name="Haridas S."/>
            <person name="Kuo A."/>
            <person name="Salamov A."/>
            <person name="Ahrendt S.R."/>
            <person name="Lipzen A."/>
            <person name="Sullivan W."/>
            <person name="Andreopoulos W.B."/>
            <person name="Clum A."/>
            <person name="Lindquist E."/>
            <person name="Daum C."/>
            <person name="Ramamoorthy G.K."/>
            <person name="Gryganskyi A."/>
            <person name="Culley D."/>
            <person name="Magnuson J.K."/>
            <person name="James T.Y."/>
            <person name="O'Malley M.A."/>
            <person name="Stajich J.E."/>
            <person name="Spatafora J.W."/>
            <person name="Visel A."/>
            <person name="Grigoriev I.V."/>
        </authorList>
    </citation>
    <scope>NUCLEOTIDE SEQUENCE [LARGE SCALE GENOMIC DNA]</scope>
    <source>
        <strain evidence="3 4">NRRL 1336</strain>
    </source>
</reference>
<protein>
    <recommendedName>
        <fullName evidence="2">Myb-like domain-containing protein</fullName>
    </recommendedName>
</protein>
<comment type="caution">
    <text evidence="3">The sequence shown here is derived from an EMBL/GenBank/DDBJ whole genome shotgun (WGS) entry which is preliminary data.</text>
</comment>
<dbReference type="SUPFAM" id="SSF46689">
    <property type="entry name" value="Homeodomain-like"/>
    <property type="match status" value="1"/>
</dbReference>
<organism evidence="3 4">
    <name type="scientific">Absidia repens</name>
    <dbReference type="NCBI Taxonomy" id="90262"/>
    <lineage>
        <taxon>Eukaryota</taxon>
        <taxon>Fungi</taxon>
        <taxon>Fungi incertae sedis</taxon>
        <taxon>Mucoromycota</taxon>
        <taxon>Mucoromycotina</taxon>
        <taxon>Mucoromycetes</taxon>
        <taxon>Mucorales</taxon>
        <taxon>Cunninghamellaceae</taxon>
        <taxon>Absidia</taxon>
    </lineage>
</organism>
<evidence type="ECO:0000313" key="4">
    <source>
        <dbReference type="Proteomes" id="UP000193560"/>
    </source>
</evidence>
<dbReference type="AlphaFoldDB" id="A0A1X2IX18"/>
<evidence type="ECO:0000313" key="3">
    <source>
        <dbReference type="EMBL" id="ORZ23595.1"/>
    </source>
</evidence>
<feature type="region of interest" description="Disordered" evidence="1">
    <location>
        <begin position="313"/>
        <end position="340"/>
    </location>
</feature>
<keyword evidence="4" id="KW-1185">Reference proteome</keyword>
<accession>A0A1X2IX18</accession>
<dbReference type="InterPro" id="IPR001005">
    <property type="entry name" value="SANT/Myb"/>
</dbReference>
<proteinExistence type="predicted"/>
<feature type="domain" description="Myb-like" evidence="2">
    <location>
        <begin position="236"/>
        <end position="286"/>
    </location>
</feature>